<dbReference type="AlphaFoldDB" id="A0A514BU05"/>
<reference evidence="1 2" key="1">
    <citation type="submission" date="2019-06" db="EMBL/GenBank/DDBJ databases">
        <title>Lysobacter alkalisoli sp. nov. isolated from saline-alkali soil.</title>
        <authorList>
            <person name="Sun J.-Q."/>
            <person name="Xu L."/>
        </authorList>
    </citation>
    <scope>NUCLEOTIDE SEQUENCE [LARGE SCALE GENOMIC DNA]</scope>
    <source>
        <strain evidence="1 2">SJ-36</strain>
    </source>
</reference>
<accession>A0A514BU05</accession>
<evidence type="ECO:0000313" key="2">
    <source>
        <dbReference type="Proteomes" id="UP000317199"/>
    </source>
</evidence>
<dbReference type="KEGG" id="lyj:FKV23_12900"/>
<dbReference type="EMBL" id="CP041242">
    <property type="protein sequence ID" value="QDH70883.1"/>
    <property type="molecule type" value="Genomic_DNA"/>
</dbReference>
<gene>
    <name evidence="1" type="ORF">FKV23_12900</name>
</gene>
<keyword evidence="2" id="KW-1185">Reference proteome</keyword>
<dbReference type="Proteomes" id="UP000317199">
    <property type="component" value="Chromosome"/>
</dbReference>
<proteinExistence type="predicted"/>
<organism evidence="1 2">
    <name type="scientific">Marilutibacter alkalisoli</name>
    <dbReference type="NCBI Taxonomy" id="2591633"/>
    <lineage>
        <taxon>Bacteria</taxon>
        <taxon>Pseudomonadati</taxon>
        <taxon>Pseudomonadota</taxon>
        <taxon>Gammaproteobacteria</taxon>
        <taxon>Lysobacterales</taxon>
        <taxon>Lysobacteraceae</taxon>
        <taxon>Marilutibacter</taxon>
    </lineage>
</organism>
<sequence length="104" mass="11660">MNTHDEHAHLRAAAKRGCRIQIWRLLPGATSSADGQWDNADSVPQFTCPAHLYRVHPQDRASPIPSGYAYRYPDGSIRHTNAREINGMRPVSAIPYFYGDEVPS</sequence>
<protein>
    <submittedName>
        <fullName evidence="1">Uncharacterized protein</fullName>
    </submittedName>
</protein>
<dbReference type="RefSeq" id="WP_141624215.1">
    <property type="nucleotide sequence ID" value="NZ_CP041242.1"/>
</dbReference>
<name>A0A514BU05_9GAMM</name>
<dbReference type="OrthoDB" id="6028281at2"/>
<evidence type="ECO:0000313" key="1">
    <source>
        <dbReference type="EMBL" id="QDH70883.1"/>
    </source>
</evidence>